<dbReference type="EMBL" id="GL996510">
    <property type="protein sequence ID" value="EGV66518.1"/>
    <property type="molecule type" value="Genomic_DNA"/>
</dbReference>
<reference evidence="2 3" key="1">
    <citation type="journal article" date="2011" name="Proc. Natl. Acad. Sci. U.S.A.">
        <title>Comparative genomics of xylose-fermenting fungi for enhanced biofuel production.</title>
        <authorList>
            <person name="Wohlbach D.J."/>
            <person name="Kuo A."/>
            <person name="Sato T.K."/>
            <person name="Potts K.M."/>
            <person name="Salamov A.A."/>
            <person name="LaButti K.M."/>
            <person name="Sun H."/>
            <person name="Clum A."/>
            <person name="Pangilinan J.L."/>
            <person name="Lindquist E.A."/>
            <person name="Lucas S."/>
            <person name="Lapidus A."/>
            <person name="Jin M."/>
            <person name="Gunawan C."/>
            <person name="Balan V."/>
            <person name="Dale B.E."/>
            <person name="Jeffries T.W."/>
            <person name="Zinkel R."/>
            <person name="Barry K.W."/>
            <person name="Grigoriev I.V."/>
            <person name="Gasch A.P."/>
        </authorList>
    </citation>
    <scope>NUCLEOTIDE SEQUENCE [LARGE SCALE GENOMIC DNA]</scope>
    <source>
        <strain evidence="3">ATCC 10573 / BCRC 21748 / CBS 615 / JCM 9827 / NBRC 10315 / NRRL Y-1498 / VKM Y-70</strain>
    </source>
</reference>
<dbReference type="AlphaFoldDB" id="G3AWD9"/>
<name>G3AWD9_CANTC</name>
<dbReference type="HOGENOM" id="CLU_2757546_0_0_1"/>
<evidence type="ECO:0000313" key="2">
    <source>
        <dbReference type="EMBL" id="EGV66518.1"/>
    </source>
</evidence>
<dbReference type="Proteomes" id="UP000000707">
    <property type="component" value="Unassembled WGS sequence"/>
</dbReference>
<keyword evidence="1" id="KW-0812">Transmembrane</keyword>
<sequence length="70" mass="7771">MAVQTGIKFDLSTLQGSLLIAVGILFRVKSVQNIVTRRRLNPWQAIPLVVGELLKWAAGVLIFVAFSGWY</sequence>
<keyword evidence="1" id="KW-0472">Membrane</keyword>
<keyword evidence="3" id="KW-1185">Reference proteome</keyword>
<evidence type="ECO:0000256" key="1">
    <source>
        <dbReference type="SAM" id="Phobius"/>
    </source>
</evidence>
<keyword evidence="1" id="KW-1133">Transmembrane helix</keyword>
<protein>
    <submittedName>
        <fullName evidence="2">Uncharacterized protein</fullName>
    </submittedName>
</protein>
<proteinExistence type="predicted"/>
<evidence type="ECO:0000313" key="3">
    <source>
        <dbReference type="Proteomes" id="UP000000707"/>
    </source>
</evidence>
<organism evidence="3">
    <name type="scientific">Candida tenuis (strain ATCC 10573 / BCRC 21748 / CBS 615 / JCM 9827 / NBRC 10315 / NRRL Y-1498 / VKM Y-70)</name>
    <name type="common">Yeast</name>
    <name type="synonym">Yamadazyma tenuis</name>
    <dbReference type="NCBI Taxonomy" id="590646"/>
    <lineage>
        <taxon>Eukaryota</taxon>
        <taxon>Fungi</taxon>
        <taxon>Dikarya</taxon>
        <taxon>Ascomycota</taxon>
        <taxon>Saccharomycotina</taxon>
        <taxon>Pichiomycetes</taxon>
        <taxon>Debaryomycetaceae</taxon>
        <taxon>Yamadazyma</taxon>
    </lineage>
</organism>
<gene>
    <name evidence="2" type="ORF">CANTEDRAFT_112240</name>
</gene>
<feature type="transmembrane region" description="Helical" evidence="1">
    <location>
        <begin position="48"/>
        <end position="69"/>
    </location>
</feature>
<accession>G3AWD9</accession>